<keyword evidence="4" id="KW-1185">Reference proteome</keyword>
<evidence type="ECO:0000313" key="4">
    <source>
        <dbReference type="Proteomes" id="UP000509660"/>
    </source>
</evidence>
<proteinExistence type="predicted"/>
<feature type="domain" description="LysM" evidence="2">
    <location>
        <begin position="118"/>
        <end position="162"/>
    </location>
</feature>
<dbReference type="RefSeq" id="WP_176807605.1">
    <property type="nucleotide sequence ID" value="NZ_CP055302.1"/>
</dbReference>
<evidence type="ECO:0000259" key="2">
    <source>
        <dbReference type="PROSITE" id="PS51782"/>
    </source>
</evidence>
<dbReference type="Gene3D" id="3.10.350.10">
    <property type="entry name" value="LysM domain"/>
    <property type="match status" value="1"/>
</dbReference>
<dbReference type="InterPro" id="IPR036779">
    <property type="entry name" value="LysM_dom_sf"/>
</dbReference>
<dbReference type="InterPro" id="IPR018392">
    <property type="entry name" value="LysM"/>
</dbReference>
<feature type="signal peptide" evidence="1">
    <location>
        <begin position="1"/>
        <end position="23"/>
    </location>
</feature>
<dbReference type="AlphaFoldDB" id="A0A7H8USG6"/>
<dbReference type="EMBL" id="CP055306">
    <property type="protein sequence ID" value="QLB40041.1"/>
    <property type="molecule type" value="Genomic_DNA"/>
</dbReference>
<dbReference type="Proteomes" id="UP000509660">
    <property type="component" value="Chromosome"/>
</dbReference>
<dbReference type="SMART" id="SM00257">
    <property type="entry name" value="LysM"/>
    <property type="match status" value="1"/>
</dbReference>
<dbReference type="Pfam" id="PF01476">
    <property type="entry name" value="LysM"/>
    <property type="match status" value="1"/>
</dbReference>
<organism evidence="3 4">
    <name type="scientific">Mannheimia pernigra</name>
    <dbReference type="NCBI Taxonomy" id="111844"/>
    <lineage>
        <taxon>Bacteria</taxon>
        <taxon>Pseudomonadati</taxon>
        <taxon>Pseudomonadota</taxon>
        <taxon>Gammaproteobacteria</taxon>
        <taxon>Pasteurellales</taxon>
        <taxon>Pasteurellaceae</taxon>
        <taxon>Mannheimia</taxon>
    </lineage>
</organism>
<reference evidence="3 4" key="1">
    <citation type="submission" date="2020-06" db="EMBL/GenBank/DDBJ databases">
        <title>Mannheimia pernigra sp. nov. isolated from bovine respiratory tract.</title>
        <authorList>
            <person name="Kuhnert P."/>
            <person name="Akarsu-Egger H."/>
        </authorList>
    </citation>
    <scope>NUCLEOTIDE SEQUENCE [LARGE SCALE GENOMIC DNA]</scope>
    <source>
        <strain evidence="3 4">BNO311</strain>
    </source>
</reference>
<sequence length="163" mass="17098">MKKSFFVLSLASFALVGCSTSSSESSVSSVETTDVDATWQSADNIQAAPMPDSMNQPVAVAQPVYSPAQPISAAPAPMPVSTNSDVSQVEMVGHCKVVRDSNNAPIYSQISKGCYTNNSYTVGKSDTLYLVGYLTGTSANRIASLNGLNVNAALKVGQVLRVR</sequence>
<accession>A0A7H8USG6</accession>
<dbReference type="SUPFAM" id="SSF54106">
    <property type="entry name" value="LysM domain"/>
    <property type="match status" value="1"/>
</dbReference>
<gene>
    <name evidence="3" type="ORF">HV559_03685</name>
</gene>
<name>A0A7H8USG6_9PAST</name>
<evidence type="ECO:0000313" key="3">
    <source>
        <dbReference type="EMBL" id="QLB40041.1"/>
    </source>
</evidence>
<feature type="chain" id="PRO_5044438263" evidence="1">
    <location>
        <begin position="24"/>
        <end position="163"/>
    </location>
</feature>
<dbReference type="PROSITE" id="PS51782">
    <property type="entry name" value="LYSM"/>
    <property type="match status" value="1"/>
</dbReference>
<protein>
    <submittedName>
        <fullName evidence="3">LysM peptidoglycan-binding domain-containing protein</fullName>
    </submittedName>
</protein>
<keyword evidence="1" id="KW-0732">Signal</keyword>
<dbReference type="CDD" id="cd00118">
    <property type="entry name" value="LysM"/>
    <property type="match status" value="1"/>
</dbReference>
<evidence type="ECO:0000256" key="1">
    <source>
        <dbReference type="SAM" id="SignalP"/>
    </source>
</evidence>
<dbReference type="PROSITE" id="PS51257">
    <property type="entry name" value="PROKAR_LIPOPROTEIN"/>
    <property type="match status" value="1"/>
</dbReference>